<proteinExistence type="inferred from homology"/>
<accession>A0A975BW48</accession>
<feature type="binding site" evidence="10">
    <location>
        <position position="148"/>
    </location>
    <ligand>
        <name>[4Fe-4S] cluster</name>
        <dbReference type="ChEBI" id="CHEBI:49883"/>
        <label>3</label>
    </ligand>
</feature>
<dbReference type="InterPro" id="IPR010207">
    <property type="entry name" value="Elect_transpt_cplx_RnfB/RsxB"/>
</dbReference>
<keyword evidence="15" id="KW-1185">Reference proteome</keyword>
<dbReference type="Gene3D" id="3.50.50.60">
    <property type="entry name" value="FAD/NAD(P)-binding domain"/>
    <property type="match status" value="2"/>
</dbReference>
<comment type="similarity">
    <text evidence="10">Belongs to the 4Fe4S bacterial-type ferredoxin family. RnfB subfamily.</text>
</comment>
<dbReference type="InterPro" id="IPR009051">
    <property type="entry name" value="Helical_ferredxn"/>
</dbReference>
<keyword evidence="4 10" id="KW-0677">Repeat</keyword>
<dbReference type="InterPro" id="IPR023753">
    <property type="entry name" value="FAD/NAD-binding_dom"/>
</dbReference>
<dbReference type="Pfam" id="PF12838">
    <property type="entry name" value="Fer4_7"/>
    <property type="match status" value="1"/>
</dbReference>
<evidence type="ECO:0000259" key="13">
    <source>
        <dbReference type="PROSITE" id="PS51656"/>
    </source>
</evidence>
<feature type="binding site" evidence="10">
    <location>
        <position position="138"/>
    </location>
    <ligand>
        <name>[4Fe-4S] cluster</name>
        <dbReference type="ChEBI" id="CHEBI:49883"/>
        <label>2</label>
    </ligand>
</feature>
<evidence type="ECO:0000256" key="5">
    <source>
        <dbReference type="ARBA" id="ARBA00022967"/>
    </source>
</evidence>
<keyword evidence="8 10" id="KW-0411">Iron-sulfur</keyword>
<evidence type="ECO:0000256" key="7">
    <source>
        <dbReference type="ARBA" id="ARBA00023004"/>
    </source>
</evidence>
<evidence type="ECO:0000259" key="12">
    <source>
        <dbReference type="PROSITE" id="PS51379"/>
    </source>
</evidence>
<keyword evidence="3 10" id="KW-0479">Metal-binding</keyword>
<dbReference type="PANTHER" id="PTHR43560:SF1">
    <property type="entry name" value="ION-TRANSLOCATING OXIDOREDUCTASE COMPLEX SUBUNIT B"/>
    <property type="match status" value="1"/>
</dbReference>
<evidence type="ECO:0000256" key="1">
    <source>
        <dbReference type="ARBA" id="ARBA00022448"/>
    </source>
</evidence>
<feature type="binding site" evidence="10">
    <location>
        <position position="171"/>
    </location>
    <ligand>
        <name>[4Fe-4S] cluster</name>
        <dbReference type="ChEBI" id="CHEBI:49883"/>
        <label>3</label>
    </ligand>
</feature>
<dbReference type="GO" id="GO:0005886">
    <property type="term" value="C:plasma membrane"/>
    <property type="evidence" value="ECO:0007669"/>
    <property type="project" value="UniProtKB-SubCell"/>
</dbReference>
<organism evidence="14 15">
    <name type="scientific">Desulfonema magnum</name>
    <dbReference type="NCBI Taxonomy" id="45655"/>
    <lineage>
        <taxon>Bacteria</taxon>
        <taxon>Pseudomonadati</taxon>
        <taxon>Thermodesulfobacteriota</taxon>
        <taxon>Desulfobacteria</taxon>
        <taxon>Desulfobacterales</taxon>
        <taxon>Desulfococcaceae</taxon>
        <taxon>Desulfonema</taxon>
    </lineage>
</organism>
<keyword evidence="10" id="KW-1003">Cell membrane</keyword>
<name>A0A975BW48_9BACT</name>
<feature type="binding site" evidence="10">
    <location>
        <position position="174"/>
    </location>
    <ligand>
        <name>[4Fe-4S] cluster</name>
        <dbReference type="ChEBI" id="CHEBI:49883"/>
        <label>3</label>
    </ligand>
</feature>
<feature type="region of interest" description="Disordered" evidence="11">
    <location>
        <begin position="537"/>
        <end position="562"/>
    </location>
</feature>
<dbReference type="InterPro" id="IPR050395">
    <property type="entry name" value="4Fe4S_Ferredoxin_RnfB"/>
</dbReference>
<feature type="binding site" evidence="10">
    <location>
        <position position="144"/>
    </location>
    <ligand>
        <name>[4Fe-4S] cluster</name>
        <dbReference type="ChEBI" id="CHEBI:49883"/>
        <label>2</label>
    </ligand>
</feature>
<evidence type="ECO:0000313" key="14">
    <source>
        <dbReference type="EMBL" id="QTA92841.1"/>
    </source>
</evidence>
<feature type="binding site" evidence="10">
    <location>
        <position position="54"/>
    </location>
    <ligand>
        <name>[4Fe-4S] cluster</name>
        <dbReference type="ChEBI" id="CHEBI:49883"/>
        <label>1</label>
    </ligand>
</feature>
<feature type="binding site" evidence="10">
    <location>
        <position position="134"/>
    </location>
    <ligand>
        <name>[4Fe-4S] cluster</name>
        <dbReference type="ChEBI" id="CHEBI:49883"/>
        <label>2</label>
    </ligand>
</feature>
<keyword evidence="5 10" id="KW-1278">Translocase</keyword>
<keyword evidence="7 10" id="KW-0408">Iron</keyword>
<feature type="binding site" evidence="10">
    <location>
        <position position="46"/>
    </location>
    <ligand>
        <name>[4Fe-4S] cluster</name>
        <dbReference type="ChEBI" id="CHEBI:49883"/>
        <label>1</label>
    </ligand>
</feature>
<reference evidence="14" key="1">
    <citation type="journal article" date="2021" name="Microb. Physiol.">
        <title>Proteogenomic Insights into the Physiology of Marine, Sulfate-Reducing, Filamentous Desulfonema limicola and Desulfonema magnum.</title>
        <authorList>
            <person name="Schnaars V."/>
            <person name="Wohlbrand L."/>
            <person name="Scheve S."/>
            <person name="Hinrichs C."/>
            <person name="Reinhardt R."/>
            <person name="Rabus R."/>
        </authorList>
    </citation>
    <scope>NUCLEOTIDE SEQUENCE</scope>
    <source>
        <strain evidence="14">4be13</strain>
    </source>
</reference>
<dbReference type="GO" id="GO:0046872">
    <property type="term" value="F:metal ion binding"/>
    <property type="evidence" value="ECO:0007669"/>
    <property type="project" value="UniProtKB-KW"/>
</dbReference>
<comment type="cofactor">
    <cofactor evidence="10">
        <name>[4Fe-4S] cluster</name>
        <dbReference type="ChEBI" id="CHEBI:49883"/>
    </cofactor>
    <text evidence="10">Binds 3 [4Fe-4S] clusters.</text>
</comment>
<feature type="domain" description="4Fe-4S ferredoxin-type" evidence="12">
    <location>
        <begin position="129"/>
        <end position="158"/>
    </location>
</feature>
<dbReference type="PROSITE" id="PS51379">
    <property type="entry name" value="4FE4S_FER_2"/>
    <property type="match status" value="2"/>
</dbReference>
<dbReference type="Proteomes" id="UP000663722">
    <property type="component" value="Chromosome"/>
</dbReference>
<dbReference type="KEGG" id="dmm:dnm_089340"/>
<dbReference type="GO" id="GO:0022900">
    <property type="term" value="P:electron transport chain"/>
    <property type="evidence" value="ECO:0007669"/>
    <property type="project" value="UniProtKB-UniRule"/>
</dbReference>
<dbReference type="SUPFAM" id="SSF54862">
    <property type="entry name" value="4Fe-4S ferredoxins"/>
    <property type="match status" value="1"/>
</dbReference>
<keyword evidence="2 10" id="KW-0004">4Fe-4S</keyword>
<comment type="function">
    <text evidence="10">Part of a membrane-bound complex that couples electron transfer with translocation of ions across the membrane.</text>
</comment>
<dbReference type="PANTHER" id="PTHR43560">
    <property type="entry name" value="ION-TRANSLOCATING OXIDOREDUCTASE COMPLEX SUBUNIT B"/>
    <property type="match status" value="1"/>
</dbReference>
<feature type="region of interest" description="Hydrophobic" evidence="10">
    <location>
        <begin position="1"/>
        <end position="23"/>
    </location>
</feature>
<dbReference type="Pfam" id="PF07992">
    <property type="entry name" value="Pyr_redox_2"/>
    <property type="match status" value="1"/>
</dbReference>
<evidence type="ECO:0000256" key="9">
    <source>
        <dbReference type="ARBA" id="ARBA00023136"/>
    </source>
</evidence>
<protein>
    <recommendedName>
        <fullName evidence="10">Ion-translocating oxidoreductase complex subunit B</fullName>
        <ecNumber evidence="10">7.-.-.-</ecNumber>
    </recommendedName>
    <alternativeName>
        <fullName evidence="10">Rnf electron transport complex subunit B</fullName>
    </alternativeName>
</protein>
<evidence type="ECO:0000256" key="4">
    <source>
        <dbReference type="ARBA" id="ARBA00022737"/>
    </source>
</evidence>
<comment type="caution">
    <text evidence="10">Lacks conserved residue(s) required for the propagation of feature annotation.</text>
</comment>
<dbReference type="InterPro" id="IPR017896">
    <property type="entry name" value="4Fe4S_Fe-S-bd"/>
</dbReference>
<dbReference type="SUPFAM" id="SSF51971">
    <property type="entry name" value="Nucleotide-binding domain"/>
    <property type="match status" value="1"/>
</dbReference>
<keyword evidence="9 10" id="KW-0472">Membrane</keyword>
<dbReference type="InterPro" id="IPR017900">
    <property type="entry name" value="4Fe4S_Fe_S_CS"/>
</dbReference>
<dbReference type="Gene3D" id="1.10.1060.10">
    <property type="entry name" value="Alpha-helical ferredoxin"/>
    <property type="match status" value="1"/>
</dbReference>
<feature type="binding site" evidence="10">
    <location>
        <position position="168"/>
    </location>
    <ligand>
        <name>[4Fe-4S] cluster</name>
        <dbReference type="ChEBI" id="CHEBI:49883"/>
        <label>3</label>
    </ligand>
</feature>
<dbReference type="EMBL" id="CP061800">
    <property type="protein sequence ID" value="QTA92841.1"/>
    <property type="molecule type" value="Genomic_DNA"/>
</dbReference>
<dbReference type="InterPro" id="IPR036188">
    <property type="entry name" value="FAD/NAD-bd_sf"/>
</dbReference>
<sequence>MIEAICMMGGLGIVVGVGLAAASKIFYVYVDPKIEAVEGALPGANCGGCGFPGCSANAEAIVAGKASPNSCVAAGPEVAEAIAAILGVAIEAKEPDIAKPGCTFGVQDADIKYIYNGLSDCRAAALLSGGMKVCSVGCLGLGSCAKACPFDAITMGPEGLPVVDEEKCTGCGTCERVCPKHIINLSSVTRRILREYTTEECTTPCQRACPAGINIREYIRQITLGDYHRSVQVIKERNPFPTVIGRICPRPCETECRRQFVDEPVAINFLKRFAADFEKESGKRILPYKAPDTGRKLAVIGGGVEGLSAAYFTARLGHEPTVFEATSKLGGLLRSAIAKNRLSDEILDWDIEGILEMGVTVESENTLGKDFTIDSLLEQGFETVLLASGGWDSRLTRGGANIVEQTVPGTFLLLDLIKSDDKIPYRAEFVIVGGEKLALDAAEKIRKDLGVTNITILFRETREYSPVEETEIKAFEEKGGKIIFNVGINRLFGEGDCLTELEYIELDTSEKKIIPAKNLFMASGRFPEMIFTRDSRLAETETPEASEADKTPSGPVLWEGRPPYKQPACSDEIGLFSEGDVLTDYSAAIRAIAAGRRAAASMHQIMYGLPLDLSENVIKPGSVIQNIDHVENVLPNPRQIMPLSSTKELAAGGELEKGFTEEMARAEASRCLQCGLICYERSENVAEKKEAVTA</sequence>
<evidence type="ECO:0000256" key="3">
    <source>
        <dbReference type="ARBA" id="ARBA00022723"/>
    </source>
</evidence>
<comment type="subcellular location">
    <subcellularLocation>
        <location evidence="10">Cell membrane</location>
    </subcellularLocation>
</comment>
<dbReference type="GO" id="GO:0051539">
    <property type="term" value="F:4 iron, 4 sulfur cluster binding"/>
    <property type="evidence" value="ECO:0007669"/>
    <property type="project" value="UniProtKB-UniRule"/>
</dbReference>
<dbReference type="InterPro" id="IPR007202">
    <property type="entry name" value="4Fe-4S_dom"/>
</dbReference>
<gene>
    <name evidence="10" type="primary">rnfB</name>
    <name evidence="14" type="ORF">dnm_089340</name>
</gene>
<dbReference type="PRINTS" id="PR00368">
    <property type="entry name" value="FADPNR"/>
</dbReference>
<feature type="domain" description="4Fe-4S" evidence="13">
    <location>
        <begin position="29"/>
        <end position="88"/>
    </location>
</feature>
<evidence type="ECO:0000256" key="11">
    <source>
        <dbReference type="SAM" id="MobiDB-lite"/>
    </source>
</evidence>
<dbReference type="Pfam" id="PF14691">
    <property type="entry name" value="Fer4_20"/>
    <property type="match status" value="1"/>
</dbReference>
<dbReference type="SUPFAM" id="SSF46548">
    <property type="entry name" value="alpha-helical ferredoxin"/>
    <property type="match status" value="1"/>
</dbReference>
<feature type="binding site" evidence="10">
    <location>
        <position position="71"/>
    </location>
    <ligand>
        <name>[4Fe-4S] cluster</name>
        <dbReference type="ChEBI" id="CHEBI:49883"/>
        <label>1</label>
    </ligand>
</feature>
<evidence type="ECO:0000256" key="2">
    <source>
        <dbReference type="ARBA" id="ARBA00022485"/>
    </source>
</evidence>
<evidence type="ECO:0000313" key="15">
    <source>
        <dbReference type="Proteomes" id="UP000663722"/>
    </source>
</evidence>
<comment type="subunit">
    <text evidence="10">The complex is composed of six subunits: RnfA, RnfB, RnfC, RnfD, RnfE and RnfG.</text>
</comment>
<keyword evidence="1 10" id="KW-0813">Transport</keyword>
<dbReference type="HAMAP" id="MF_00463">
    <property type="entry name" value="RsxB_RnfB"/>
    <property type="match status" value="1"/>
</dbReference>
<dbReference type="InterPro" id="IPR028261">
    <property type="entry name" value="DPD_II"/>
</dbReference>
<dbReference type="GO" id="GO:0009055">
    <property type="term" value="F:electron transfer activity"/>
    <property type="evidence" value="ECO:0007669"/>
    <property type="project" value="InterPro"/>
</dbReference>
<dbReference type="GO" id="GO:0016491">
    <property type="term" value="F:oxidoreductase activity"/>
    <property type="evidence" value="ECO:0007669"/>
    <property type="project" value="InterPro"/>
</dbReference>
<dbReference type="AlphaFoldDB" id="A0A975BW48"/>
<feature type="binding site" evidence="10">
    <location>
        <position position="49"/>
    </location>
    <ligand>
        <name>[4Fe-4S] cluster</name>
        <dbReference type="ChEBI" id="CHEBI:49883"/>
        <label>1</label>
    </ligand>
</feature>
<evidence type="ECO:0000256" key="6">
    <source>
        <dbReference type="ARBA" id="ARBA00022982"/>
    </source>
</evidence>
<dbReference type="PROSITE" id="PS51656">
    <property type="entry name" value="4FE4S"/>
    <property type="match status" value="1"/>
</dbReference>
<evidence type="ECO:0000256" key="10">
    <source>
        <dbReference type="HAMAP-Rule" id="MF_00463"/>
    </source>
</evidence>
<feature type="domain" description="4Fe-4S ferredoxin-type" evidence="12">
    <location>
        <begin position="159"/>
        <end position="188"/>
    </location>
</feature>
<dbReference type="Gene3D" id="1.10.15.40">
    <property type="entry name" value="Electron transport complex subunit B, putative Fe-S cluster"/>
    <property type="match status" value="1"/>
</dbReference>
<dbReference type="Pfam" id="PF04060">
    <property type="entry name" value="FeS"/>
    <property type="match status" value="1"/>
</dbReference>
<dbReference type="EC" id="7.-.-.-" evidence="10"/>
<feature type="binding site" evidence="10">
    <location>
        <position position="178"/>
    </location>
    <ligand>
        <name>[4Fe-4S] cluster</name>
        <dbReference type="ChEBI" id="CHEBI:49883"/>
        <label>2</label>
    </ligand>
</feature>
<dbReference type="RefSeq" id="WP_207680042.1">
    <property type="nucleotide sequence ID" value="NZ_CP061800.1"/>
</dbReference>
<dbReference type="PROSITE" id="PS00198">
    <property type="entry name" value="4FE4S_FER_1"/>
    <property type="match status" value="1"/>
</dbReference>
<evidence type="ECO:0000256" key="8">
    <source>
        <dbReference type="ARBA" id="ARBA00023014"/>
    </source>
</evidence>
<keyword evidence="6 10" id="KW-0249">Electron transport</keyword>